<sequence>LPDEHQLRFSKHKTAKELWATILKTFGGNDATKKTKKNLLKQQYGNFKAEGAEMLEQTFTRLNMSDLDTLSLDDLYNHLKVYEAEVQKKPEPNTQNMAFSSTKHSRGNDEVNTASVYTTSSNVPTASANVDTVSISQETACAYIASQSGRHGSKAEEQTPKALMAIDGMGWDWSYMAND</sequence>
<organism evidence="1">
    <name type="scientific">Tanacetum cinerariifolium</name>
    <name type="common">Dalmatian daisy</name>
    <name type="synonym">Chrysanthemum cinerariifolium</name>
    <dbReference type="NCBI Taxonomy" id="118510"/>
    <lineage>
        <taxon>Eukaryota</taxon>
        <taxon>Viridiplantae</taxon>
        <taxon>Streptophyta</taxon>
        <taxon>Embryophyta</taxon>
        <taxon>Tracheophyta</taxon>
        <taxon>Spermatophyta</taxon>
        <taxon>Magnoliopsida</taxon>
        <taxon>eudicotyledons</taxon>
        <taxon>Gunneridae</taxon>
        <taxon>Pentapetalae</taxon>
        <taxon>asterids</taxon>
        <taxon>campanulids</taxon>
        <taxon>Asterales</taxon>
        <taxon>Asteraceae</taxon>
        <taxon>Asteroideae</taxon>
        <taxon>Anthemideae</taxon>
        <taxon>Anthemidinae</taxon>
        <taxon>Tanacetum</taxon>
    </lineage>
</organism>
<evidence type="ECO:0000313" key="1">
    <source>
        <dbReference type="EMBL" id="GFC90332.1"/>
    </source>
</evidence>
<dbReference type="AlphaFoldDB" id="A0A699RYG9"/>
<name>A0A699RYG9_TANCI</name>
<accession>A0A699RYG9</accession>
<proteinExistence type="predicted"/>
<feature type="non-terminal residue" evidence="1">
    <location>
        <position position="179"/>
    </location>
</feature>
<comment type="caution">
    <text evidence="1">The sequence shown here is derived from an EMBL/GenBank/DDBJ whole genome shotgun (WGS) entry which is preliminary data.</text>
</comment>
<protein>
    <submittedName>
        <fullName evidence="1">Uncharacterized protein</fullName>
    </submittedName>
</protein>
<gene>
    <name evidence="1" type="ORF">Tci_862302</name>
</gene>
<feature type="non-terminal residue" evidence="1">
    <location>
        <position position="1"/>
    </location>
</feature>
<dbReference type="EMBL" id="BKCJ011125670">
    <property type="protein sequence ID" value="GFC90332.1"/>
    <property type="molecule type" value="Genomic_DNA"/>
</dbReference>
<reference evidence="1" key="1">
    <citation type="journal article" date="2019" name="Sci. Rep.">
        <title>Draft genome of Tanacetum cinerariifolium, the natural source of mosquito coil.</title>
        <authorList>
            <person name="Yamashiro T."/>
            <person name="Shiraishi A."/>
            <person name="Satake H."/>
            <person name="Nakayama K."/>
        </authorList>
    </citation>
    <scope>NUCLEOTIDE SEQUENCE</scope>
</reference>